<dbReference type="InterPro" id="IPR032675">
    <property type="entry name" value="LRR_dom_sf"/>
</dbReference>
<dbReference type="Proteomes" id="UP001628156">
    <property type="component" value="Unassembled WGS sequence"/>
</dbReference>
<gene>
    <name evidence="1" type="ORF">ENUP19_0015G0011</name>
</gene>
<organism evidence="1 2">
    <name type="scientific">Entamoeba nuttalli</name>
    <dbReference type="NCBI Taxonomy" id="412467"/>
    <lineage>
        <taxon>Eukaryota</taxon>
        <taxon>Amoebozoa</taxon>
        <taxon>Evosea</taxon>
        <taxon>Archamoebae</taxon>
        <taxon>Mastigamoebida</taxon>
        <taxon>Entamoebidae</taxon>
        <taxon>Entamoeba</taxon>
    </lineage>
</organism>
<dbReference type="InterPro" id="IPR026906">
    <property type="entry name" value="LRR_5"/>
</dbReference>
<dbReference type="EMBL" id="BAAFRS010000015">
    <property type="protein sequence ID" value="GAB1219152.1"/>
    <property type="molecule type" value="Genomic_DNA"/>
</dbReference>
<protein>
    <recommendedName>
        <fullName evidence="3">Leucine rich repeat protein, BspA family protein</fullName>
    </recommendedName>
</protein>
<keyword evidence="2" id="KW-1185">Reference proteome</keyword>
<evidence type="ECO:0000313" key="1">
    <source>
        <dbReference type="EMBL" id="GAB1219152.1"/>
    </source>
</evidence>
<dbReference type="Pfam" id="PF13306">
    <property type="entry name" value="LRR_5"/>
    <property type="match status" value="1"/>
</dbReference>
<sequence length="61" mass="7000">IMKYPKDVFLQINIPINIEVTGNGCFACCTKLTAINIPTSVSEIGYKFYEGCLNEFKRMRY</sequence>
<dbReference type="Gene3D" id="3.80.10.10">
    <property type="entry name" value="Ribonuclease Inhibitor"/>
    <property type="match status" value="1"/>
</dbReference>
<accession>A0ABQ0D8Z0</accession>
<feature type="non-terminal residue" evidence="1">
    <location>
        <position position="1"/>
    </location>
</feature>
<comment type="caution">
    <text evidence="1">The sequence shown here is derived from an EMBL/GenBank/DDBJ whole genome shotgun (WGS) entry which is preliminary data.</text>
</comment>
<proteinExistence type="predicted"/>
<evidence type="ECO:0000313" key="2">
    <source>
        <dbReference type="Proteomes" id="UP001628156"/>
    </source>
</evidence>
<name>A0ABQ0D8Z0_9EUKA</name>
<evidence type="ECO:0008006" key="3">
    <source>
        <dbReference type="Google" id="ProtNLM"/>
    </source>
</evidence>
<reference evidence="1 2" key="1">
    <citation type="journal article" date="2019" name="PLoS Negl. Trop. Dis.">
        <title>Whole genome sequencing of Entamoeba nuttalli reveals mammalian host-related molecular signatures and a novel octapeptide-repeat surface protein.</title>
        <authorList>
            <person name="Tanaka M."/>
            <person name="Makiuchi T."/>
            <person name="Komiyama T."/>
            <person name="Shiina T."/>
            <person name="Osaki K."/>
            <person name="Tachibana H."/>
        </authorList>
    </citation>
    <scope>NUCLEOTIDE SEQUENCE [LARGE SCALE GENOMIC DNA]</scope>
    <source>
        <strain evidence="1 2">P19-061405</strain>
    </source>
</reference>